<name>A0A2C9M5U6_BIOGL</name>
<dbReference type="AlphaFoldDB" id="A0A2C9M5U6"/>
<protein>
    <submittedName>
        <fullName evidence="2">Uncharacterized protein</fullName>
    </submittedName>
</protein>
<evidence type="ECO:0000256" key="1">
    <source>
        <dbReference type="SAM" id="MobiDB-lite"/>
    </source>
</evidence>
<dbReference type="VEuPathDB" id="VectorBase:BGLB038762"/>
<dbReference type="VEuPathDB" id="VectorBase:BGLAX_028336"/>
<dbReference type="EnsemblMetazoa" id="BGLB038762-RA">
    <property type="protein sequence ID" value="BGLB038762-PA"/>
    <property type="gene ID" value="BGLB038762"/>
</dbReference>
<organism evidence="2 3">
    <name type="scientific">Biomphalaria glabrata</name>
    <name type="common">Bloodfluke planorb</name>
    <name type="synonym">Freshwater snail</name>
    <dbReference type="NCBI Taxonomy" id="6526"/>
    <lineage>
        <taxon>Eukaryota</taxon>
        <taxon>Metazoa</taxon>
        <taxon>Spiralia</taxon>
        <taxon>Lophotrochozoa</taxon>
        <taxon>Mollusca</taxon>
        <taxon>Gastropoda</taxon>
        <taxon>Heterobranchia</taxon>
        <taxon>Euthyneura</taxon>
        <taxon>Panpulmonata</taxon>
        <taxon>Hygrophila</taxon>
        <taxon>Lymnaeoidea</taxon>
        <taxon>Planorbidae</taxon>
        <taxon>Biomphalaria</taxon>
    </lineage>
</organism>
<dbReference type="KEGG" id="bgt:106061073"/>
<accession>A0A2C9M5U6</accession>
<feature type="compositionally biased region" description="Polar residues" evidence="1">
    <location>
        <begin position="1"/>
        <end position="10"/>
    </location>
</feature>
<feature type="region of interest" description="Disordered" evidence="1">
    <location>
        <begin position="1"/>
        <end position="31"/>
    </location>
</feature>
<evidence type="ECO:0000313" key="2">
    <source>
        <dbReference type="EnsemblMetazoa" id="BGLB038762-PA"/>
    </source>
</evidence>
<gene>
    <name evidence="2" type="primary">106061073</name>
</gene>
<dbReference type="Proteomes" id="UP000076420">
    <property type="component" value="Unassembled WGS sequence"/>
</dbReference>
<sequence>MRITNTTVLQSAPPRVKRKSEKGSTCMDTTVPLTPRAVSADDVREMTTKMAELQFEIVTSDCRSQLNLEAEIDFYLPGYLQRRPTQDHGKKKFLISHKLLTHF</sequence>
<reference evidence="2" key="1">
    <citation type="submission" date="2020-05" db="UniProtKB">
        <authorList>
            <consortium name="EnsemblMetazoa"/>
        </authorList>
    </citation>
    <scope>IDENTIFICATION</scope>
    <source>
        <strain evidence="2">BB02</strain>
    </source>
</reference>
<evidence type="ECO:0000313" key="3">
    <source>
        <dbReference type="Proteomes" id="UP000076420"/>
    </source>
</evidence>
<proteinExistence type="predicted"/>